<dbReference type="EMBL" id="JBHTIS010000009">
    <property type="protein sequence ID" value="MFD1044172.1"/>
    <property type="molecule type" value="Genomic_DNA"/>
</dbReference>
<protein>
    <submittedName>
        <fullName evidence="2">Uncharacterized protein</fullName>
    </submittedName>
</protein>
<feature type="compositionally biased region" description="Polar residues" evidence="1">
    <location>
        <begin position="1"/>
        <end position="26"/>
    </location>
</feature>
<reference evidence="3" key="1">
    <citation type="journal article" date="2019" name="Int. J. Syst. Evol. Microbiol.">
        <title>The Global Catalogue of Microorganisms (GCM) 10K type strain sequencing project: providing services to taxonomists for standard genome sequencing and annotation.</title>
        <authorList>
            <consortium name="The Broad Institute Genomics Platform"/>
            <consortium name="The Broad Institute Genome Sequencing Center for Infectious Disease"/>
            <person name="Wu L."/>
            <person name="Ma J."/>
        </authorList>
    </citation>
    <scope>NUCLEOTIDE SEQUENCE [LARGE SCALE GENOMIC DNA]</scope>
    <source>
        <strain evidence="3">JCM 31486</strain>
    </source>
</reference>
<name>A0ABW3M1L5_9PSEU</name>
<organism evidence="2 3">
    <name type="scientific">Kibdelosporangium lantanae</name>
    <dbReference type="NCBI Taxonomy" id="1497396"/>
    <lineage>
        <taxon>Bacteria</taxon>
        <taxon>Bacillati</taxon>
        <taxon>Actinomycetota</taxon>
        <taxon>Actinomycetes</taxon>
        <taxon>Pseudonocardiales</taxon>
        <taxon>Pseudonocardiaceae</taxon>
        <taxon>Kibdelosporangium</taxon>
    </lineage>
</organism>
<sequence>MSSTIPTAPSLLRENTSTTPAGQQQPARPDATMVELTGMQGVVADLMAAAAEKKRATQLYDALVELIKKRIGTAEIGTLDGQPVVTYTRSERIILRDKLVRELFPDVARECEDIIPVRTFRLLD</sequence>
<evidence type="ECO:0000313" key="3">
    <source>
        <dbReference type="Proteomes" id="UP001597045"/>
    </source>
</evidence>
<proteinExistence type="predicted"/>
<accession>A0ABW3M1L5</accession>
<comment type="caution">
    <text evidence="2">The sequence shown here is derived from an EMBL/GenBank/DDBJ whole genome shotgun (WGS) entry which is preliminary data.</text>
</comment>
<keyword evidence="3" id="KW-1185">Reference proteome</keyword>
<evidence type="ECO:0000256" key="1">
    <source>
        <dbReference type="SAM" id="MobiDB-lite"/>
    </source>
</evidence>
<gene>
    <name evidence="2" type="ORF">ACFQ1S_00460</name>
</gene>
<evidence type="ECO:0000313" key="2">
    <source>
        <dbReference type="EMBL" id="MFD1044172.1"/>
    </source>
</evidence>
<feature type="region of interest" description="Disordered" evidence="1">
    <location>
        <begin position="1"/>
        <end position="29"/>
    </location>
</feature>
<dbReference type="Proteomes" id="UP001597045">
    <property type="component" value="Unassembled WGS sequence"/>
</dbReference>